<proteinExistence type="predicted"/>
<gene>
    <name evidence="2" type="ORF">H5P30_15345</name>
</gene>
<evidence type="ECO:0008006" key="4">
    <source>
        <dbReference type="Google" id="ProtNLM"/>
    </source>
</evidence>
<keyword evidence="1" id="KW-0175">Coiled coil</keyword>
<dbReference type="RefSeq" id="WP_185693799.1">
    <property type="nucleotide sequence ID" value="NZ_JACHVA010000121.1"/>
</dbReference>
<keyword evidence="3" id="KW-1185">Reference proteome</keyword>
<protein>
    <recommendedName>
        <fullName evidence="4">SLATT domain-containing protein</fullName>
    </recommendedName>
</protein>
<accession>A0A7X1B032</accession>
<evidence type="ECO:0000256" key="1">
    <source>
        <dbReference type="SAM" id="Coils"/>
    </source>
</evidence>
<evidence type="ECO:0000313" key="3">
    <source>
        <dbReference type="Proteomes" id="UP000525652"/>
    </source>
</evidence>
<reference evidence="2 3" key="1">
    <citation type="submission" date="2020-07" db="EMBL/GenBank/DDBJ databases">
        <authorList>
            <person name="Feng X."/>
        </authorList>
    </citation>
    <scope>NUCLEOTIDE SEQUENCE [LARGE SCALE GENOMIC DNA]</scope>
    <source>
        <strain evidence="2 3">JCM14086</strain>
    </source>
</reference>
<feature type="coiled-coil region" evidence="1">
    <location>
        <begin position="110"/>
        <end position="137"/>
    </location>
</feature>
<sequence length="173" mass="18652">MEKSLIDKELDELYKEVADGQERGEKVGSWRKIAAYSLKVVAAGGSLIVATGLLEPADQGIGIAVLLAIFADTISSNHKRLIAEVEAGYAFRALRSRVKGEFNREASPLYSAANTENESAVKELEQLKKRAHIALSDGIAEIRSKLEKSDIEALKALSLDQERSGLSGADPNA</sequence>
<name>A0A7X1B032_9BACT</name>
<comment type="caution">
    <text evidence="2">The sequence shown here is derived from an EMBL/GenBank/DDBJ whole genome shotgun (WGS) entry which is preliminary data.</text>
</comment>
<evidence type="ECO:0000313" key="2">
    <source>
        <dbReference type="EMBL" id="MBC2603158.1"/>
    </source>
</evidence>
<organism evidence="2 3">
    <name type="scientific">Puniceicoccus vermicola</name>
    <dbReference type="NCBI Taxonomy" id="388746"/>
    <lineage>
        <taxon>Bacteria</taxon>
        <taxon>Pseudomonadati</taxon>
        <taxon>Verrucomicrobiota</taxon>
        <taxon>Opitutia</taxon>
        <taxon>Puniceicoccales</taxon>
        <taxon>Puniceicoccaceae</taxon>
        <taxon>Puniceicoccus</taxon>
    </lineage>
</organism>
<dbReference type="Proteomes" id="UP000525652">
    <property type="component" value="Unassembled WGS sequence"/>
</dbReference>
<dbReference type="AlphaFoldDB" id="A0A7X1B032"/>
<dbReference type="EMBL" id="JACHVA010000121">
    <property type="protein sequence ID" value="MBC2603158.1"/>
    <property type="molecule type" value="Genomic_DNA"/>
</dbReference>